<keyword evidence="1" id="KW-0805">Transcription regulation</keyword>
<reference evidence="4 5" key="2">
    <citation type="submission" date="2024-02" db="EMBL/GenBank/DDBJ databases">
        <title>The Genome Sequence of Enterococcus sp. DIV0159.</title>
        <authorList>
            <person name="Earl A."/>
            <person name="Manson A."/>
            <person name="Gilmore M."/>
            <person name="Sanders J."/>
            <person name="Shea T."/>
            <person name="Howe W."/>
            <person name="Livny J."/>
            <person name="Cuomo C."/>
            <person name="Neafsey D."/>
            <person name="Birren B."/>
        </authorList>
    </citation>
    <scope>NUCLEOTIDE SEQUENCE [LARGE SCALE GENOMIC DNA]</scope>
    <source>
        <strain evidence="4 5">665A</strain>
    </source>
</reference>
<dbReference type="PANTHER" id="PTHR30185">
    <property type="entry name" value="CRYPTIC BETA-GLUCOSIDE BGL OPERON ANTITERMINATOR"/>
    <property type="match status" value="1"/>
</dbReference>
<keyword evidence="5" id="KW-1185">Reference proteome</keyword>
<dbReference type="Proteomes" id="UP000664357">
    <property type="component" value="Unassembled WGS sequence"/>
</dbReference>
<gene>
    <name evidence="4" type="ORF">JZO67_003000</name>
</gene>
<dbReference type="EMBL" id="JAFREL020000002">
    <property type="protein sequence ID" value="MEO1771026.1"/>
    <property type="molecule type" value="Genomic_DNA"/>
</dbReference>
<keyword evidence="2" id="KW-0804">Transcription</keyword>
<organism evidence="4 5">
    <name type="scientific">Candidatus Enterococcus ferrettii</name>
    <dbReference type="NCBI Taxonomy" id="2815324"/>
    <lineage>
        <taxon>Bacteria</taxon>
        <taxon>Bacillati</taxon>
        <taxon>Bacillota</taxon>
        <taxon>Bacilli</taxon>
        <taxon>Lactobacillales</taxon>
        <taxon>Enterococcaceae</taxon>
        <taxon>Enterococcus</taxon>
    </lineage>
</organism>
<comment type="caution">
    <text evidence="4">The sequence shown here is derived from an EMBL/GenBank/DDBJ whole genome shotgun (WGS) entry which is preliminary data.</text>
</comment>
<accession>A0ABV0ER46</accession>
<dbReference type="InterPro" id="IPR050661">
    <property type="entry name" value="BglG_antiterminators"/>
</dbReference>
<reference evidence="4 5" key="1">
    <citation type="submission" date="2021-03" db="EMBL/GenBank/DDBJ databases">
        <authorList>
            <person name="Gilmore M.S."/>
            <person name="Schwartzman J."/>
            <person name="Van Tyne D."/>
            <person name="Martin M."/>
            <person name="Earl A.M."/>
            <person name="Manson A.L."/>
            <person name="Straub T."/>
            <person name="Salamzade R."/>
            <person name="Saavedra J."/>
            <person name="Lebreton F."/>
            <person name="Prichula J."/>
            <person name="Schaufler K."/>
            <person name="Gaca A."/>
            <person name="Sgardioli B."/>
            <person name="Wagenaar J."/>
            <person name="Strong T."/>
        </authorList>
    </citation>
    <scope>NUCLEOTIDE SEQUENCE [LARGE SCALE GENOMIC DNA]</scope>
    <source>
        <strain evidence="4 5">665A</strain>
    </source>
</reference>
<evidence type="ECO:0000256" key="2">
    <source>
        <dbReference type="ARBA" id="ARBA00023163"/>
    </source>
</evidence>
<sequence>MNIHHLLDRSSDLQIRIIRQLYRNGGIGTKEELMQEFKISLPTLHKYLDEINASLEAQDGKIRIIFNGPELFIKLAPEFTLHELMIDRLRDSIKYQLLVEHLNGFKKEITYFTQKFQISRASFFRKIKELNEALKEFKLTLENGEIQGDELQIRYFYFQLLWYTESRVISEIDLSMREIVIEHLESTFKKKFSEDIRQKIVLYLEIFGKRRKKQEQFQLHLTRAEETTISADVLKLVKASLSIYSERYAITIETFELKSFYFFLCNINIFSATDDVSYHIYEKNFQEQTPVIKMNDIIFDYLNEHDFFYQKKNPGLWLEITMFLFRIHFNVFKFSGWFEEYYEHAASAGEGIPEMDFYQPHAEEMVRRVQKFAKKYRKILIPEYVLFGVYMDILLLISRRNVREVKVGLSFSFNRISNRANQLLLVEALTSNYPVEFEDYIPGKYYHLVISDHRMEQDCKVERYYTISEIGSEYDINALKEILNELANGTGEYTL</sequence>
<evidence type="ECO:0000313" key="4">
    <source>
        <dbReference type="EMBL" id="MEO1771026.1"/>
    </source>
</evidence>
<feature type="domain" description="Mga helix-turn-helix" evidence="3">
    <location>
        <begin position="79"/>
        <end position="160"/>
    </location>
</feature>
<protein>
    <recommendedName>
        <fullName evidence="3">Mga helix-turn-helix domain-containing protein</fullName>
    </recommendedName>
</protein>
<evidence type="ECO:0000313" key="5">
    <source>
        <dbReference type="Proteomes" id="UP000664357"/>
    </source>
</evidence>
<dbReference type="PANTHER" id="PTHR30185:SF18">
    <property type="entry name" value="TRANSCRIPTIONAL REGULATOR MTLR"/>
    <property type="match status" value="1"/>
</dbReference>
<evidence type="ECO:0000259" key="3">
    <source>
        <dbReference type="Pfam" id="PF05043"/>
    </source>
</evidence>
<dbReference type="Pfam" id="PF05043">
    <property type="entry name" value="Mga"/>
    <property type="match status" value="1"/>
</dbReference>
<dbReference type="InterPro" id="IPR007737">
    <property type="entry name" value="Mga_HTH"/>
</dbReference>
<name>A0ABV0ER46_9ENTE</name>
<proteinExistence type="predicted"/>
<evidence type="ECO:0000256" key="1">
    <source>
        <dbReference type="ARBA" id="ARBA00023015"/>
    </source>
</evidence>